<dbReference type="CTD" id="9815499"/>
<dbReference type="GeneID" id="9815499"/>
<dbReference type="EMBL" id="WUAV01000002">
    <property type="protein sequence ID" value="KAF1766378.1"/>
    <property type="molecule type" value="Genomic_DNA"/>
</dbReference>
<proteinExistence type="predicted"/>
<dbReference type="RefSeq" id="XP_003113823.2">
    <property type="nucleotide sequence ID" value="XM_003113775.2"/>
</dbReference>
<keyword evidence="1 2" id="KW-0732">Signal</keyword>
<feature type="chain" id="PRO_5025642863" evidence="2">
    <location>
        <begin position="22"/>
        <end position="83"/>
    </location>
</feature>
<protein>
    <submittedName>
        <fullName evidence="3">Uncharacterized protein</fullName>
    </submittedName>
</protein>
<evidence type="ECO:0000256" key="1">
    <source>
        <dbReference type="ARBA" id="ARBA00022729"/>
    </source>
</evidence>
<dbReference type="InterPro" id="IPR036438">
    <property type="entry name" value="Insulin-like_sf"/>
</dbReference>
<evidence type="ECO:0000256" key="2">
    <source>
        <dbReference type="SAM" id="SignalP"/>
    </source>
</evidence>
<evidence type="ECO:0000313" key="3">
    <source>
        <dbReference type="EMBL" id="KAF1766378.1"/>
    </source>
</evidence>
<name>A0A6A5HF04_CAERE</name>
<dbReference type="SUPFAM" id="SSF56994">
    <property type="entry name" value="Insulin-like"/>
    <property type="match status" value="1"/>
</dbReference>
<sequence length="83" mass="9476">MLLNLKLVVLSFLIVINSVDSESINCEAKFISKITKLCRHGISEEKVIHLLSKCCSAHCSKAHLKMFCTMKPHKFERHGNYTE</sequence>
<gene>
    <name evidence="3" type="ORF">GCK72_006335</name>
</gene>
<feature type="signal peptide" evidence="2">
    <location>
        <begin position="1"/>
        <end position="21"/>
    </location>
</feature>
<dbReference type="AlphaFoldDB" id="A0A6A5HF04"/>
<comment type="caution">
    <text evidence="3">The sequence shown here is derived from an EMBL/GenBank/DDBJ whole genome shotgun (WGS) entry which is preliminary data.</text>
</comment>
<dbReference type="Proteomes" id="UP000483820">
    <property type="component" value="Chromosome II"/>
</dbReference>
<evidence type="ECO:0000313" key="4">
    <source>
        <dbReference type="Proteomes" id="UP000483820"/>
    </source>
</evidence>
<accession>A0A6A5HF04</accession>
<reference evidence="3 4" key="1">
    <citation type="submission" date="2019-12" db="EMBL/GenBank/DDBJ databases">
        <title>Chromosome-level assembly of the Caenorhabditis remanei genome.</title>
        <authorList>
            <person name="Teterina A.A."/>
            <person name="Willis J.H."/>
            <person name="Phillips P.C."/>
        </authorList>
    </citation>
    <scope>NUCLEOTIDE SEQUENCE [LARGE SCALE GENOMIC DNA]</scope>
    <source>
        <strain evidence="3 4">PX506</strain>
        <tissue evidence="3">Whole organism</tissue>
    </source>
</reference>
<dbReference type="KEGG" id="crq:GCK72_006335"/>
<organism evidence="3 4">
    <name type="scientific">Caenorhabditis remanei</name>
    <name type="common">Caenorhabditis vulgaris</name>
    <dbReference type="NCBI Taxonomy" id="31234"/>
    <lineage>
        <taxon>Eukaryota</taxon>
        <taxon>Metazoa</taxon>
        <taxon>Ecdysozoa</taxon>
        <taxon>Nematoda</taxon>
        <taxon>Chromadorea</taxon>
        <taxon>Rhabditida</taxon>
        <taxon>Rhabditina</taxon>
        <taxon>Rhabditomorpha</taxon>
        <taxon>Rhabditoidea</taxon>
        <taxon>Rhabditidae</taxon>
        <taxon>Peloderinae</taxon>
        <taxon>Caenorhabditis</taxon>
    </lineage>
</organism>